<evidence type="ECO:0000256" key="5">
    <source>
        <dbReference type="ARBA" id="ARBA00022884"/>
    </source>
</evidence>
<dbReference type="GO" id="GO:0003723">
    <property type="term" value="F:RNA binding"/>
    <property type="evidence" value="ECO:0007669"/>
    <property type="project" value="UniProtKB-KW"/>
</dbReference>
<dbReference type="Gene3D" id="3.30.2350.10">
    <property type="entry name" value="Pseudouridine synthase"/>
    <property type="match status" value="1"/>
</dbReference>
<comment type="function">
    <text evidence="2">Responsible for synthesis of pseudouridine from uracil at positions 955, 2504 and 2580 in 23S ribosomal RNA.</text>
</comment>
<organism evidence="11 12">
    <name type="scientific">Candidatus Competibacter denitrificans Run_A_D11</name>
    <dbReference type="NCBI Taxonomy" id="1400863"/>
    <lineage>
        <taxon>Bacteria</taxon>
        <taxon>Pseudomonadati</taxon>
        <taxon>Pseudomonadota</taxon>
        <taxon>Gammaproteobacteria</taxon>
        <taxon>Candidatus Competibacteraceae</taxon>
        <taxon>Candidatus Competibacter</taxon>
    </lineage>
</organism>
<dbReference type="Proteomes" id="UP000035760">
    <property type="component" value="Unassembled WGS sequence"/>
</dbReference>
<dbReference type="NCBIfam" id="TIGR00005">
    <property type="entry name" value="rluA_subfam"/>
    <property type="match status" value="1"/>
</dbReference>
<keyword evidence="5 8" id="KW-0694">RNA-binding</keyword>
<dbReference type="InterPro" id="IPR050188">
    <property type="entry name" value="RluA_PseudoU_synthase"/>
</dbReference>
<sequence>MLQMMPPAAESTMVRHLEIAPEYAGQRLDNFLLRELKGAPKSLIYRILRKGEVRLNGGRVQPDRRLSAGDKLRIPPVRLGERIQPPLRPPPGWAERLRDAVLHEDRELLVLDKPAGLAVHKGSGIDFGVIELLRALRPDEPFLELAHRLDRETSGCLVLARTPEALRRIQEALRAGLVEKRYLALVCGYWNHGKREVNAPLRRNVLRGGERMVEVTAEGKTALTRFQPVSLFKAASLLSADILTGRTHQIRVHAAHVGHPLAGDEKYGDSAFNLAMAERWGLRRLFLHAHSVTLALGGREVAVSAPLSPELKMVLDRLATGTAGPAGPAGQGDN</sequence>
<dbReference type="InterPro" id="IPR006145">
    <property type="entry name" value="PsdUridine_synth_RsuA/RluA"/>
</dbReference>
<dbReference type="GO" id="GO:0016829">
    <property type="term" value="F:lyase activity"/>
    <property type="evidence" value="ECO:0007669"/>
    <property type="project" value="UniProtKB-KW"/>
</dbReference>
<keyword evidence="12" id="KW-1185">Reference proteome</keyword>
<dbReference type="EC" id="5.4.99.-" evidence="9"/>
<evidence type="ECO:0000313" key="12">
    <source>
        <dbReference type="Proteomes" id="UP000035760"/>
    </source>
</evidence>
<evidence type="ECO:0000313" key="11">
    <source>
        <dbReference type="EMBL" id="CDI04196.1"/>
    </source>
</evidence>
<reference evidence="11" key="1">
    <citation type="submission" date="2013-07" db="EMBL/GenBank/DDBJ databases">
        <authorList>
            <person name="McIlroy S."/>
        </authorList>
    </citation>
    <scope>NUCLEOTIDE SEQUENCE [LARGE SCALE GENOMIC DNA]</scope>
    <source>
        <strain evidence="11">Run_A_D11</strain>
    </source>
</reference>
<evidence type="ECO:0000256" key="3">
    <source>
        <dbReference type="ARBA" id="ARBA00010876"/>
    </source>
</evidence>
<dbReference type="InterPro" id="IPR006225">
    <property type="entry name" value="PsdUridine_synth_RluC/D"/>
</dbReference>
<evidence type="ECO:0000256" key="6">
    <source>
        <dbReference type="ARBA" id="ARBA00023235"/>
    </source>
</evidence>
<dbReference type="Pfam" id="PF01479">
    <property type="entry name" value="S4"/>
    <property type="match status" value="1"/>
</dbReference>
<protein>
    <recommendedName>
        <fullName evidence="9">Pseudouridine synthase</fullName>
        <ecNumber evidence="9">5.4.99.-</ecNumber>
    </recommendedName>
</protein>
<dbReference type="CDD" id="cd02869">
    <property type="entry name" value="PseudoU_synth_RluA_like"/>
    <property type="match status" value="1"/>
</dbReference>
<keyword evidence="6 9" id="KW-0413">Isomerase</keyword>
<keyword evidence="4" id="KW-0698">rRNA processing</keyword>
<dbReference type="AlphaFoldDB" id="W6M8A3"/>
<feature type="domain" description="RNA-binding S4" evidence="10">
    <location>
        <begin position="26"/>
        <end position="88"/>
    </location>
</feature>
<proteinExistence type="inferred from homology"/>
<dbReference type="PROSITE" id="PS01129">
    <property type="entry name" value="PSI_RLU"/>
    <property type="match status" value="1"/>
</dbReference>
<dbReference type="InterPro" id="IPR020103">
    <property type="entry name" value="PsdUridine_synth_cat_dom_sf"/>
</dbReference>
<comment type="caution">
    <text evidence="11">The sequence shown here is derived from an EMBL/GenBank/DDBJ whole genome shotgun (WGS) entry which is preliminary data.</text>
</comment>
<dbReference type="PANTHER" id="PTHR21600:SF92">
    <property type="entry name" value="RIBOSOMAL LARGE SUBUNIT PSEUDOURIDINE SYNTHASE C"/>
    <property type="match status" value="1"/>
</dbReference>
<dbReference type="SUPFAM" id="SSF55174">
    <property type="entry name" value="Alpha-L RNA-binding motif"/>
    <property type="match status" value="1"/>
</dbReference>
<accession>W6M8A3</accession>
<dbReference type="EMBL" id="CBTJ020000101">
    <property type="protein sequence ID" value="CDI04196.1"/>
    <property type="molecule type" value="Genomic_DNA"/>
</dbReference>
<dbReference type="CDD" id="cd00165">
    <property type="entry name" value="S4"/>
    <property type="match status" value="1"/>
</dbReference>
<dbReference type="STRING" id="1400863.BN873_890102"/>
<evidence type="ECO:0000256" key="7">
    <source>
        <dbReference type="PIRSR" id="PIRSR606225-1"/>
    </source>
</evidence>
<dbReference type="PROSITE" id="PS50889">
    <property type="entry name" value="S4"/>
    <property type="match status" value="1"/>
</dbReference>
<dbReference type="GO" id="GO:0000455">
    <property type="term" value="P:enzyme-directed rRNA pseudouridine synthesis"/>
    <property type="evidence" value="ECO:0007669"/>
    <property type="project" value="TreeGrafter"/>
</dbReference>
<keyword evidence="11" id="KW-0456">Lyase</keyword>
<reference evidence="11" key="2">
    <citation type="submission" date="2014-03" db="EMBL/GenBank/DDBJ databases">
        <title>Candidatus Competibacter-lineage genomes retrieved from metagenomes reveal functional metabolic diversity.</title>
        <authorList>
            <person name="McIlroy S.J."/>
            <person name="Albertsen M."/>
            <person name="Andresen E.K."/>
            <person name="Saunders A.M."/>
            <person name="Kristiansen R."/>
            <person name="Stokholm-Bjerregaard M."/>
            <person name="Nielsen K.L."/>
            <person name="Nielsen P.H."/>
        </authorList>
    </citation>
    <scope>NUCLEOTIDE SEQUENCE</scope>
    <source>
        <strain evidence="11">Run_A_D11</strain>
    </source>
</reference>
<dbReference type="Gene3D" id="3.10.290.10">
    <property type="entry name" value="RNA-binding S4 domain"/>
    <property type="match status" value="1"/>
</dbReference>
<name>W6M8A3_9GAMM</name>
<dbReference type="PANTHER" id="PTHR21600">
    <property type="entry name" value="MITOCHONDRIAL RNA PSEUDOURIDINE SYNTHASE"/>
    <property type="match status" value="1"/>
</dbReference>
<evidence type="ECO:0000256" key="4">
    <source>
        <dbReference type="ARBA" id="ARBA00022552"/>
    </source>
</evidence>
<dbReference type="SMART" id="SM00363">
    <property type="entry name" value="S4"/>
    <property type="match status" value="1"/>
</dbReference>
<dbReference type="SUPFAM" id="SSF55120">
    <property type="entry name" value="Pseudouridine synthase"/>
    <property type="match status" value="1"/>
</dbReference>
<feature type="active site" evidence="7">
    <location>
        <position position="150"/>
    </location>
</feature>
<evidence type="ECO:0000256" key="8">
    <source>
        <dbReference type="PROSITE-ProRule" id="PRU00182"/>
    </source>
</evidence>
<comment type="catalytic activity">
    <reaction evidence="9">
        <text>a uridine in RNA = a pseudouridine in RNA</text>
        <dbReference type="Rhea" id="RHEA:48348"/>
        <dbReference type="Rhea" id="RHEA-COMP:12068"/>
        <dbReference type="Rhea" id="RHEA-COMP:12069"/>
        <dbReference type="ChEBI" id="CHEBI:65314"/>
        <dbReference type="ChEBI" id="CHEBI:65315"/>
    </reaction>
</comment>
<dbReference type="Pfam" id="PF00849">
    <property type="entry name" value="PseudoU_synth_2"/>
    <property type="match status" value="1"/>
</dbReference>
<dbReference type="InterPro" id="IPR036986">
    <property type="entry name" value="S4_RNA-bd_sf"/>
</dbReference>
<comment type="catalytic activity">
    <reaction evidence="1">
        <text>uridine(955/2504/2580) in 23S rRNA = pseudouridine(955/2504/2580) in 23S rRNA</text>
        <dbReference type="Rhea" id="RHEA:42528"/>
        <dbReference type="Rhea" id="RHEA-COMP:10099"/>
        <dbReference type="Rhea" id="RHEA-COMP:10100"/>
        <dbReference type="ChEBI" id="CHEBI:65314"/>
        <dbReference type="ChEBI" id="CHEBI:65315"/>
        <dbReference type="EC" id="5.4.99.24"/>
    </reaction>
</comment>
<gene>
    <name evidence="11" type="primary">rluC</name>
    <name evidence="11" type="ORF">BN873_890102</name>
</gene>
<comment type="similarity">
    <text evidence="3 9">Belongs to the pseudouridine synthase RluA family.</text>
</comment>
<evidence type="ECO:0000259" key="10">
    <source>
        <dbReference type="SMART" id="SM00363"/>
    </source>
</evidence>
<dbReference type="GO" id="GO:0160141">
    <property type="term" value="F:23S rRNA pseudouridine(955/2504/2580) synthase activity"/>
    <property type="evidence" value="ECO:0007669"/>
    <property type="project" value="UniProtKB-EC"/>
</dbReference>
<evidence type="ECO:0000256" key="2">
    <source>
        <dbReference type="ARBA" id="ARBA00002876"/>
    </source>
</evidence>
<dbReference type="InterPro" id="IPR006224">
    <property type="entry name" value="PsdUridine_synth_RluA-like_CS"/>
</dbReference>
<evidence type="ECO:0000256" key="9">
    <source>
        <dbReference type="RuleBase" id="RU362028"/>
    </source>
</evidence>
<dbReference type="InterPro" id="IPR002942">
    <property type="entry name" value="S4_RNA-bd"/>
</dbReference>
<evidence type="ECO:0000256" key="1">
    <source>
        <dbReference type="ARBA" id="ARBA00000381"/>
    </source>
</evidence>